<organism evidence="1">
    <name type="scientific">Candidatus Kentrum sp. FW</name>
    <dbReference type="NCBI Taxonomy" id="2126338"/>
    <lineage>
        <taxon>Bacteria</taxon>
        <taxon>Pseudomonadati</taxon>
        <taxon>Pseudomonadota</taxon>
        <taxon>Gammaproteobacteria</taxon>
        <taxon>Candidatus Kentrum</taxon>
    </lineage>
</organism>
<protein>
    <submittedName>
        <fullName evidence="1">Putative addiction module component, TIGR02574 family</fullName>
    </submittedName>
</protein>
<dbReference type="AlphaFoldDB" id="A0A450TU30"/>
<dbReference type="Pfam" id="PF09720">
    <property type="entry name" value="Unstab_antitox"/>
    <property type="match status" value="1"/>
</dbReference>
<dbReference type="InterPro" id="IPR013406">
    <property type="entry name" value="CHP02574_addiction_mod"/>
</dbReference>
<name>A0A450TU30_9GAMM</name>
<evidence type="ECO:0000313" key="1">
    <source>
        <dbReference type="EMBL" id="VFJ72142.1"/>
    </source>
</evidence>
<gene>
    <name evidence="1" type="ORF">BECKFW1821C_GA0114237_103217</name>
</gene>
<dbReference type="EMBL" id="CAADFE010000032">
    <property type="protein sequence ID" value="VFJ72142.1"/>
    <property type="molecule type" value="Genomic_DNA"/>
</dbReference>
<proteinExistence type="predicted"/>
<dbReference type="NCBIfam" id="TIGR02574">
    <property type="entry name" value="stabl_TIGR02574"/>
    <property type="match status" value="1"/>
</dbReference>
<reference evidence="1" key="1">
    <citation type="submission" date="2019-02" db="EMBL/GenBank/DDBJ databases">
        <authorList>
            <person name="Gruber-Vodicka R. H."/>
            <person name="Seah K. B. B."/>
        </authorList>
    </citation>
    <scope>NUCLEOTIDE SEQUENCE</scope>
    <source>
        <strain evidence="1">BECK_BZ131</strain>
    </source>
</reference>
<accession>A0A450TU30</accession>
<sequence length="100" mass="11371">MNLQQIESEALHLPESERAELAQKLFDSLDAGAEPDGVSVQWLLEAQRRARELDNGIVRPVTSEEVARKARVLDTDFLHGLEGTLSEWESEIDEEAWREL</sequence>